<dbReference type="PANTHER" id="PTHR11699">
    <property type="entry name" value="ALDEHYDE DEHYDROGENASE-RELATED"/>
    <property type="match status" value="1"/>
</dbReference>
<gene>
    <name evidence="6" type="ORF">DM819_04055</name>
</gene>
<evidence type="ECO:0000256" key="1">
    <source>
        <dbReference type="ARBA" id="ARBA00009986"/>
    </source>
</evidence>
<sequence length="472" mass="50775">MSEFYTPMLTINGESLSPSNKLDVINPATGEVIGQAPDAGSFELDQAVSAALRAFPEWRATANAVRKEKLEKFAAVLDQHADELGRMLTLEQGRPLELAKQEILGAAYWIRGIIQLELPLVVEQESPLSRVEVHQEPLGVVCGIVPWNYPVMLAAWKIAHALITGNTLVLKPSPFTPLTTLRIGELSRSVLPPGVLNIISGGDALGPSMTGHAGFAKVSFTGSTATGKRIMASAAHGLKRLTLELGGNDAAIVLADVDVDSVVRALFDGAFTNTGQICVACKRLYIHDSIYDEVRDKLHELARAARVGDGMVPGIAYGPVQNLPQYRRVLQLRDEARQSGLTLLEGSPVPQCGYFVPLTLVDNPPDDAPVVTEEAFGPILPLLRFQDIDEVIERVNHCDYGLAGAVWGRDVEQAKAIARRLQTGTVWINQNLALHPSVPMAGHKLSGFGTENGVAGLLAFTQPKSILISNAC</sequence>
<comment type="caution">
    <text evidence="6">The sequence shown here is derived from an EMBL/GenBank/DDBJ whole genome shotgun (WGS) entry which is preliminary data.</text>
</comment>
<dbReference type="GO" id="GO:0016491">
    <property type="term" value="F:oxidoreductase activity"/>
    <property type="evidence" value="ECO:0007669"/>
    <property type="project" value="UniProtKB-KW"/>
</dbReference>
<dbReference type="InterPro" id="IPR044086">
    <property type="entry name" value="LUC3-like"/>
</dbReference>
<dbReference type="InterPro" id="IPR016161">
    <property type="entry name" value="Ald_DH/histidinol_DH"/>
</dbReference>
<feature type="active site" evidence="3">
    <location>
        <position position="244"/>
    </location>
</feature>
<feature type="domain" description="Aldehyde dehydrogenase" evidence="5">
    <location>
        <begin position="19"/>
        <end position="466"/>
    </location>
</feature>
<evidence type="ECO:0000256" key="3">
    <source>
        <dbReference type="PROSITE-ProRule" id="PRU10007"/>
    </source>
</evidence>
<keyword evidence="2 4" id="KW-0560">Oxidoreductase</keyword>
<dbReference type="Gene3D" id="3.40.605.10">
    <property type="entry name" value="Aldehyde Dehydrogenase, Chain A, domain 1"/>
    <property type="match status" value="1"/>
</dbReference>
<dbReference type="InterPro" id="IPR016163">
    <property type="entry name" value="Ald_DH_C"/>
</dbReference>
<dbReference type="InterPro" id="IPR016160">
    <property type="entry name" value="Ald_DH_CS_CYS"/>
</dbReference>
<dbReference type="InterPro" id="IPR016162">
    <property type="entry name" value="Ald_DH_N"/>
</dbReference>
<dbReference type="CDD" id="cd07106">
    <property type="entry name" value="ALDH_AldA-AAD23400"/>
    <property type="match status" value="1"/>
</dbReference>
<dbReference type="PROSITE" id="PS00687">
    <property type="entry name" value="ALDEHYDE_DEHYDR_GLU"/>
    <property type="match status" value="1"/>
</dbReference>
<dbReference type="Proteomes" id="UP000704738">
    <property type="component" value="Unassembled WGS sequence"/>
</dbReference>
<evidence type="ECO:0000256" key="4">
    <source>
        <dbReference type="RuleBase" id="RU003345"/>
    </source>
</evidence>
<evidence type="ECO:0000313" key="6">
    <source>
        <dbReference type="EMBL" id="NWL45060.1"/>
    </source>
</evidence>
<accession>A0ABD6NA98</accession>
<evidence type="ECO:0000313" key="7">
    <source>
        <dbReference type="Proteomes" id="UP000704738"/>
    </source>
</evidence>
<dbReference type="InterPro" id="IPR029510">
    <property type="entry name" value="Ald_DH_CS_GLU"/>
</dbReference>
<dbReference type="Pfam" id="PF00171">
    <property type="entry name" value="Aldedh"/>
    <property type="match status" value="1"/>
</dbReference>
<proteinExistence type="inferred from homology"/>
<dbReference type="RefSeq" id="WP_179052424.1">
    <property type="nucleotide sequence ID" value="NZ_QJRE01000089.1"/>
</dbReference>
<dbReference type="Gene3D" id="3.40.309.10">
    <property type="entry name" value="Aldehyde Dehydrogenase, Chain A, domain 2"/>
    <property type="match status" value="1"/>
</dbReference>
<reference evidence="6 7" key="1">
    <citation type="submission" date="2018-06" db="EMBL/GenBank/DDBJ databases">
        <title>Bacteria isolated from soil of Wuhan.</title>
        <authorList>
            <person name="Xiang W."/>
            <person name="Huang C."/>
        </authorList>
    </citation>
    <scope>NUCLEOTIDE SEQUENCE [LARGE SCALE GENOMIC DNA]</scope>
    <source>
        <strain evidence="7">xwS4</strain>
    </source>
</reference>
<dbReference type="PROSITE" id="PS00070">
    <property type="entry name" value="ALDEHYDE_DEHYDR_CYS"/>
    <property type="match status" value="1"/>
</dbReference>
<comment type="similarity">
    <text evidence="1 4">Belongs to the aldehyde dehydrogenase family.</text>
</comment>
<dbReference type="EMBL" id="QJRE01000089">
    <property type="protein sequence ID" value="NWL45060.1"/>
    <property type="molecule type" value="Genomic_DNA"/>
</dbReference>
<dbReference type="AlphaFoldDB" id="A0ABD6NA98"/>
<evidence type="ECO:0000256" key="2">
    <source>
        <dbReference type="ARBA" id="ARBA00023002"/>
    </source>
</evidence>
<name>A0ABD6NA98_9PSED</name>
<dbReference type="FunFam" id="3.40.605.10:FF:000007">
    <property type="entry name" value="NAD/NADP-dependent betaine aldehyde dehydrogenase"/>
    <property type="match status" value="1"/>
</dbReference>
<dbReference type="SUPFAM" id="SSF53720">
    <property type="entry name" value="ALDH-like"/>
    <property type="match status" value="1"/>
</dbReference>
<protein>
    <submittedName>
        <fullName evidence="6">Aldehyde dehydrogenase</fullName>
    </submittedName>
</protein>
<evidence type="ECO:0000259" key="5">
    <source>
        <dbReference type="Pfam" id="PF00171"/>
    </source>
</evidence>
<dbReference type="InterPro" id="IPR015590">
    <property type="entry name" value="Aldehyde_DH_dom"/>
</dbReference>
<organism evidence="6 7">
    <name type="scientific">Pseudomonas hunanensis</name>
    <dbReference type="NCBI Taxonomy" id="1247546"/>
    <lineage>
        <taxon>Bacteria</taxon>
        <taxon>Pseudomonadati</taxon>
        <taxon>Pseudomonadota</taxon>
        <taxon>Gammaproteobacteria</taxon>
        <taxon>Pseudomonadales</taxon>
        <taxon>Pseudomonadaceae</taxon>
        <taxon>Pseudomonas</taxon>
    </lineage>
</organism>